<dbReference type="GO" id="GO:0016423">
    <property type="term" value="F:tRNA (guanine) methyltransferase activity"/>
    <property type="evidence" value="ECO:0007669"/>
    <property type="project" value="TreeGrafter"/>
</dbReference>
<dbReference type="InterPro" id="IPR029063">
    <property type="entry name" value="SAM-dependent_MTases_sf"/>
</dbReference>
<feature type="compositionally biased region" description="Low complexity" evidence="1">
    <location>
        <begin position="163"/>
        <end position="179"/>
    </location>
</feature>
<dbReference type="RefSeq" id="XP_013757760.1">
    <property type="nucleotide sequence ID" value="XM_013902306.1"/>
</dbReference>
<name>A0A0L0DB98_THETB</name>
<keyword evidence="2" id="KW-1133">Transmembrane helix</keyword>
<dbReference type="InterPro" id="IPR000241">
    <property type="entry name" value="RlmKL-like_Mtase"/>
</dbReference>
<keyword evidence="2" id="KW-0472">Membrane</keyword>
<keyword evidence="5" id="KW-1185">Reference proteome</keyword>
<dbReference type="STRING" id="461836.A0A0L0DB98"/>
<feature type="transmembrane region" description="Helical" evidence="2">
    <location>
        <begin position="825"/>
        <end position="847"/>
    </location>
</feature>
<dbReference type="GO" id="GO:0043527">
    <property type="term" value="C:tRNA methyltransferase complex"/>
    <property type="evidence" value="ECO:0007669"/>
    <property type="project" value="UniProtKB-ARBA"/>
</dbReference>
<evidence type="ECO:0000313" key="4">
    <source>
        <dbReference type="EMBL" id="KNC49525.1"/>
    </source>
</evidence>
<dbReference type="PANTHER" id="PTHR14911:SF13">
    <property type="entry name" value="TRNA (GUANINE(6)-N2)-METHYLTRANSFERASE THUMP3"/>
    <property type="match status" value="1"/>
</dbReference>
<evidence type="ECO:0000259" key="3">
    <source>
        <dbReference type="Pfam" id="PF01170"/>
    </source>
</evidence>
<dbReference type="PANTHER" id="PTHR14911">
    <property type="entry name" value="THUMP DOMAIN-CONTAINING"/>
    <property type="match status" value="1"/>
</dbReference>
<protein>
    <recommendedName>
        <fullName evidence="3">Ribosomal RNA large subunit methyltransferase K/L-like methyltransferase domain-containing protein</fullName>
    </recommendedName>
</protein>
<dbReference type="GeneID" id="25569801"/>
<dbReference type="Pfam" id="PF01170">
    <property type="entry name" value="UPF0020"/>
    <property type="match status" value="1"/>
</dbReference>
<evidence type="ECO:0000256" key="1">
    <source>
        <dbReference type="SAM" id="MobiDB-lite"/>
    </source>
</evidence>
<evidence type="ECO:0000313" key="5">
    <source>
        <dbReference type="Proteomes" id="UP000054408"/>
    </source>
</evidence>
<feature type="region of interest" description="Disordered" evidence="1">
    <location>
        <begin position="147"/>
        <end position="179"/>
    </location>
</feature>
<proteinExistence type="predicted"/>
<feature type="transmembrane region" description="Helical" evidence="2">
    <location>
        <begin position="56"/>
        <end position="86"/>
    </location>
</feature>
<keyword evidence="2" id="KW-0812">Transmembrane</keyword>
<organism evidence="4 5">
    <name type="scientific">Thecamonas trahens ATCC 50062</name>
    <dbReference type="NCBI Taxonomy" id="461836"/>
    <lineage>
        <taxon>Eukaryota</taxon>
        <taxon>Apusozoa</taxon>
        <taxon>Apusomonadida</taxon>
        <taxon>Apusomonadidae</taxon>
        <taxon>Thecamonas</taxon>
    </lineage>
</organism>
<evidence type="ECO:0000256" key="2">
    <source>
        <dbReference type="SAM" id="Phobius"/>
    </source>
</evidence>
<dbReference type="EMBL" id="GL349456">
    <property type="protein sequence ID" value="KNC49525.1"/>
    <property type="molecule type" value="Genomic_DNA"/>
</dbReference>
<feature type="transmembrane region" description="Helical" evidence="2">
    <location>
        <begin position="789"/>
        <end position="813"/>
    </location>
</feature>
<dbReference type="OrthoDB" id="47730at2759"/>
<feature type="transmembrane region" description="Helical" evidence="2">
    <location>
        <begin position="867"/>
        <end position="888"/>
    </location>
</feature>
<dbReference type="GO" id="GO:0030488">
    <property type="term" value="P:tRNA methylation"/>
    <property type="evidence" value="ECO:0007669"/>
    <property type="project" value="TreeGrafter"/>
</dbReference>
<dbReference type="Gene3D" id="3.40.50.150">
    <property type="entry name" value="Vaccinia Virus protein VP39"/>
    <property type="match status" value="1"/>
</dbReference>
<gene>
    <name evidence="4" type="ORF">AMSG_11886</name>
</gene>
<dbReference type="Proteomes" id="UP000054408">
    <property type="component" value="Unassembled WGS sequence"/>
</dbReference>
<sequence>MAPSMVWGLGLMQAAIGIALIALTLGSAMSSAAATRNDGVLGHRELDRPICATALAWTVGAGLVAMMAPLAALVWLSAAIVAATANVPATVSVTGRDIAATVLLAAAVLQGIAAQLAICSAGAPAAPQRVDKDLLLVADPAAASRSCSASDAENGSSATVNRHSAPSHSPASVSGSGTDSLCLESLSSEDLDSASAELAAPTQAGALPATRAAPSPTRMHSGRRGKVHPLARSATARDGSASSGFGACVRDELRAKFGVEAMATPSPGHLLVELEHEWPTADELLALVRLRSVVDVMVLVEMTDGVPFFRSEEEIAAEKARIAAIRAELRQAKREEVGRTHLRGQAKQAIKAAMKKHIRNDNEPSPAELVAYFGGLMDSGWAPRLGAALGVIGRLAIDDWSCGREAYPEMAREDEEKVRALAAQVQASEQAQAGELAAWAELDLTFKISAHRAGTKTSHTASSQQLSASWGSVMCDACPGWKASMLEHLIELEVFVFRDWMCMAVPLLPPRTRLVQSRVAEPLDDTAQGSSLQPSVAYGLIDALGPLPHGAVVVDVTGGAGIIALEGASSAASADAVFVSGELARVNCETALSNRDELAAGRIRDDDPPQFGAAELVQWDASMLPLRSATIDGVIADLPFGHRCGRTSQLRGMYVKLVGELARVLVPGTGRAVLFTPQFKLLVPALARSPAAVVGLMVVSMHAVNLSNMMPFVVVVQAVSSADDVAAATAAAPPASAPWLAQVASAETRDERAKVLQAWAKAERKAMTELFTPPMVCFIDFDTLVAPRWAVVAGVVAQAMISLVLIGLTLESALSSGSGDDRGRLLRLAVVAELVPLLVLVFLLSLLVSELVTSPGKGVAKASDNALAGILAAAVVQGLATVAAVIGFRNHVSLANVVSRGERIMATTDSECAEKSVAIYTDVGLQELASKGGDSTSSTASSSSSASSSAAAAESLQLLGPGGVPPPPMGVATAQSLQRLQGEIFELNTAERAHVAAGEQVGLATAQSLQRLQGEIFELNTAERAHVAAGEQVGLATAQSLQRLQGEIFELNTAERAHVAAGEQVGLATAQSLQRLQGEIFELNTAERAHVAAGRRRRISSSDEVVIADDAYADLTMMSTSYLESTGRESHGTGSGAMLIGSIEPAYNSTVGSGVDSQYAFGPPTMELLTAEVPVSVAYDASSSSG</sequence>
<feature type="domain" description="Ribosomal RNA large subunit methyltransferase K/L-like methyltransferase" evidence="3">
    <location>
        <begin position="528"/>
        <end position="701"/>
    </location>
</feature>
<feature type="region of interest" description="Disordered" evidence="1">
    <location>
        <begin position="193"/>
        <end position="238"/>
    </location>
</feature>
<dbReference type="SUPFAM" id="SSF53335">
    <property type="entry name" value="S-adenosyl-L-methionine-dependent methyltransferases"/>
    <property type="match status" value="1"/>
</dbReference>
<feature type="compositionally biased region" description="Basic residues" evidence="1">
    <location>
        <begin position="220"/>
        <end position="229"/>
    </location>
</feature>
<feature type="compositionally biased region" description="Polar residues" evidence="1">
    <location>
        <begin position="153"/>
        <end position="162"/>
    </location>
</feature>
<dbReference type="AlphaFoldDB" id="A0A0L0DB98"/>
<accession>A0A0L0DB98</accession>
<reference evidence="4 5" key="1">
    <citation type="submission" date="2010-05" db="EMBL/GenBank/DDBJ databases">
        <title>The Genome Sequence of Thecamonas trahens ATCC 50062.</title>
        <authorList>
            <consortium name="The Broad Institute Genome Sequencing Platform"/>
            <person name="Russ C."/>
            <person name="Cuomo C."/>
            <person name="Shea T."/>
            <person name="Young S.K."/>
            <person name="Zeng Q."/>
            <person name="Koehrsen M."/>
            <person name="Haas B."/>
            <person name="Borodovsky M."/>
            <person name="Guigo R."/>
            <person name="Alvarado L."/>
            <person name="Berlin A."/>
            <person name="Bochicchio J."/>
            <person name="Borenstein D."/>
            <person name="Chapman S."/>
            <person name="Chen Z."/>
            <person name="Freedman E."/>
            <person name="Gellesch M."/>
            <person name="Goldberg J."/>
            <person name="Griggs A."/>
            <person name="Gujja S."/>
            <person name="Heilman E."/>
            <person name="Heiman D."/>
            <person name="Hepburn T."/>
            <person name="Howarth C."/>
            <person name="Jen D."/>
            <person name="Larson L."/>
            <person name="Mehta T."/>
            <person name="Park D."/>
            <person name="Pearson M."/>
            <person name="Roberts A."/>
            <person name="Saif S."/>
            <person name="Shenoy N."/>
            <person name="Sisk P."/>
            <person name="Stolte C."/>
            <person name="Sykes S."/>
            <person name="Thomson T."/>
            <person name="Walk T."/>
            <person name="White J."/>
            <person name="Yandava C."/>
            <person name="Burger G."/>
            <person name="Gray M.W."/>
            <person name="Holland P.W.H."/>
            <person name="King N."/>
            <person name="Lang F.B.F."/>
            <person name="Roger A.J."/>
            <person name="Ruiz-Trillo I."/>
            <person name="Lander E."/>
            <person name="Nusbaum C."/>
        </authorList>
    </citation>
    <scope>NUCLEOTIDE SEQUENCE [LARGE SCALE GENOMIC DNA]</scope>
    <source>
        <strain evidence="4 5">ATCC 50062</strain>
    </source>
</reference>